<dbReference type="Proteomes" id="UP000193804">
    <property type="component" value="Unassembled WGS sequence"/>
</dbReference>
<accession>A0A1X7KKG1</accession>
<reference evidence="3" key="1">
    <citation type="submission" date="2017-04" db="EMBL/GenBank/DDBJ databases">
        <authorList>
            <person name="Varghese N."/>
            <person name="Submissions S."/>
        </authorList>
    </citation>
    <scope>NUCLEOTIDE SEQUENCE [LARGE SCALE GENOMIC DNA]</scope>
    <source>
        <strain evidence="3">DSM 4125</strain>
    </source>
</reference>
<dbReference type="InterPro" id="IPR027417">
    <property type="entry name" value="P-loop_NTPase"/>
</dbReference>
<evidence type="ECO:0000313" key="3">
    <source>
        <dbReference type="Proteomes" id="UP000193804"/>
    </source>
</evidence>
<gene>
    <name evidence="2" type="ORF">SAMN05661096_02821</name>
</gene>
<keyword evidence="3" id="KW-1185">Reference proteome</keyword>
<sequence>MNTQNRLMKKKFTQIPDFLIIGAGKSGTTSLDNYLKQHPEIFISERKEPNFYGYELNQLSDFSVKSEINHYTDSVTNLEDYLNLFSSAGQQQLKGETSNTYMYHNTAAERIQHYNPEMKLIAILRQPAERLYSRFLHLARENELPTDNFLDCLDKESIWWWRNDLVKEGFYGQYLKKYYELFDHSQIKVFLFEDLKNHPEKLFKEVFQFLNIDSGFEPNLSVEYNQSGFIKNKKVDAIFGGKGIINRTMKFILPKKIISSLKGNIQVQKKIQSLRSKNLHKPKLKTELKQQITNEIYLEDIKELQKLIDRDLSHWHSS</sequence>
<dbReference type="Gene3D" id="3.40.50.300">
    <property type="entry name" value="P-loop containing nucleotide triphosphate hydrolases"/>
    <property type="match status" value="1"/>
</dbReference>
<dbReference type="Pfam" id="PF13469">
    <property type="entry name" value="Sulfotransfer_3"/>
    <property type="match status" value="1"/>
</dbReference>
<evidence type="ECO:0000313" key="2">
    <source>
        <dbReference type="EMBL" id="SMG41775.1"/>
    </source>
</evidence>
<name>A0A1X7KKG1_9BACT</name>
<dbReference type="SUPFAM" id="SSF52540">
    <property type="entry name" value="P-loop containing nucleoside triphosphate hydrolases"/>
    <property type="match status" value="1"/>
</dbReference>
<protein>
    <submittedName>
        <fullName evidence="2">Sulfotransferase domain-containing protein</fullName>
    </submittedName>
</protein>
<dbReference type="PANTHER" id="PTHR10605:SF56">
    <property type="entry name" value="BIFUNCTIONAL HEPARAN SULFATE N-DEACETYLASE_N-SULFOTRANSFERASE"/>
    <property type="match status" value="1"/>
</dbReference>
<dbReference type="AlphaFoldDB" id="A0A1X7KKG1"/>
<dbReference type="STRING" id="1028.SAMN05661096_02821"/>
<dbReference type="OrthoDB" id="981508at2"/>
<dbReference type="InterPro" id="IPR037359">
    <property type="entry name" value="NST/OST"/>
</dbReference>
<dbReference type="PANTHER" id="PTHR10605">
    <property type="entry name" value="HEPARAN SULFATE SULFOTRANSFERASE"/>
    <property type="match status" value="1"/>
</dbReference>
<dbReference type="EMBL" id="FXAW01000006">
    <property type="protein sequence ID" value="SMG41775.1"/>
    <property type="molecule type" value="Genomic_DNA"/>
</dbReference>
<proteinExistence type="predicted"/>
<evidence type="ECO:0000256" key="1">
    <source>
        <dbReference type="ARBA" id="ARBA00022679"/>
    </source>
</evidence>
<organism evidence="2 3">
    <name type="scientific">Marivirga sericea</name>
    <dbReference type="NCBI Taxonomy" id="1028"/>
    <lineage>
        <taxon>Bacteria</taxon>
        <taxon>Pseudomonadati</taxon>
        <taxon>Bacteroidota</taxon>
        <taxon>Cytophagia</taxon>
        <taxon>Cytophagales</taxon>
        <taxon>Marivirgaceae</taxon>
        <taxon>Marivirga</taxon>
    </lineage>
</organism>
<keyword evidence="1 2" id="KW-0808">Transferase</keyword>
<dbReference type="GO" id="GO:0008146">
    <property type="term" value="F:sulfotransferase activity"/>
    <property type="evidence" value="ECO:0007669"/>
    <property type="project" value="InterPro"/>
</dbReference>